<keyword evidence="2" id="KW-1185">Reference proteome</keyword>
<dbReference type="EMBL" id="LT906453">
    <property type="protein sequence ID" value="SNV18072.1"/>
    <property type="molecule type" value="Genomic_DNA"/>
</dbReference>
<proteinExistence type="predicted"/>
<gene>
    <name evidence="1" type="ORF">SAMEA4475696_00362</name>
</gene>
<dbReference type="KEGG" id="dco:SAMEA4475696_0362"/>
<sequence>MTRRLACLVTPNTNQRTARGIVLYALETIEDTPQQHAVYNEMLRNAQATEQFTFPAGLAAAREFLTP</sequence>
<organism evidence="1 2">
    <name type="scientific">Dermatophilus congolensis</name>
    <dbReference type="NCBI Taxonomy" id="1863"/>
    <lineage>
        <taxon>Bacteria</taxon>
        <taxon>Bacillati</taxon>
        <taxon>Actinomycetota</taxon>
        <taxon>Actinomycetes</taxon>
        <taxon>Micrococcales</taxon>
        <taxon>Dermatophilaceae</taxon>
        <taxon>Dermatophilus</taxon>
    </lineage>
</organism>
<dbReference type="RefSeq" id="WP_028327267.1">
    <property type="nucleotide sequence ID" value="NZ_JAAFNN010000001.1"/>
</dbReference>
<name>A0A239V7M3_9MICO</name>
<evidence type="ECO:0000313" key="2">
    <source>
        <dbReference type="Proteomes" id="UP000242637"/>
    </source>
</evidence>
<dbReference type="AlphaFoldDB" id="A0A239V7M3"/>
<dbReference type="GeneID" id="63458654"/>
<accession>A0A239V7M3</accession>
<evidence type="ECO:0000313" key="1">
    <source>
        <dbReference type="EMBL" id="SNV18072.1"/>
    </source>
</evidence>
<dbReference type="Proteomes" id="UP000242637">
    <property type="component" value="Chromosome 1"/>
</dbReference>
<protein>
    <submittedName>
        <fullName evidence="1">Uncharacterized protein</fullName>
    </submittedName>
</protein>
<reference evidence="1 2" key="1">
    <citation type="submission" date="2017-06" db="EMBL/GenBank/DDBJ databases">
        <authorList>
            <consortium name="Pathogen Informatics"/>
        </authorList>
    </citation>
    <scope>NUCLEOTIDE SEQUENCE [LARGE SCALE GENOMIC DNA]</scope>
    <source>
        <strain evidence="1 2">NCTC13039</strain>
    </source>
</reference>